<proteinExistence type="inferred from homology"/>
<keyword evidence="5" id="KW-0413">Isomerase</keyword>
<evidence type="ECO:0000256" key="4">
    <source>
        <dbReference type="ARBA" id="ARBA00022694"/>
    </source>
</evidence>
<dbReference type="HAMAP" id="MF_01080">
    <property type="entry name" value="TruB_bact"/>
    <property type="match status" value="1"/>
</dbReference>
<evidence type="ECO:0000313" key="11">
    <source>
        <dbReference type="Proteomes" id="UP000094389"/>
    </source>
</evidence>
<feature type="region of interest" description="Disordered" evidence="6">
    <location>
        <begin position="360"/>
        <end position="409"/>
    </location>
</feature>
<dbReference type="EMBL" id="KV453931">
    <property type="protein sequence ID" value="ODV73287.1"/>
    <property type="molecule type" value="Genomic_DNA"/>
</dbReference>
<dbReference type="PANTHER" id="PTHR13767">
    <property type="entry name" value="TRNA-PSEUDOURIDINE SYNTHASE"/>
    <property type="match status" value="1"/>
</dbReference>
<evidence type="ECO:0000313" key="10">
    <source>
        <dbReference type="Proteomes" id="UP000038830"/>
    </source>
</evidence>
<dbReference type="Gene3D" id="3.30.2350.10">
    <property type="entry name" value="Pseudouridine synthase"/>
    <property type="match status" value="1"/>
</dbReference>
<dbReference type="STRING" id="983966.A0A0H5C8W4"/>
<dbReference type="InterPro" id="IPR002501">
    <property type="entry name" value="PsdUridine_synth_N"/>
</dbReference>
<dbReference type="EC" id="5.4.99.25" evidence="3"/>
<dbReference type="EMBL" id="CDQK01000006">
    <property type="protein sequence ID" value="CEP24492.1"/>
    <property type="molecule type" value="Genomic_DNA"/>
</dbReference>
<accession>A0A0H5C8W4</accession>
<evidence type="ECO:0000256" key="6">
    <source>
        <dbReference type="SAM" id="MobiDB-lite"/>
    </source>
</evidence>
<dbReference type="Pfam" id="PF01509">
    <property type="entry name" value="TruB_N"/>
    <property type="match status" value="1"/>
</dbReference>
<keyword evidence="4" id="KW-0819">tRNA processing</keyword>
<sequence>MNGVFAINKPTGITSAQFLAKIQHIFTSSSVFSKDLAQLRGAKVEQLQREGQKASRRKLRKVMKVKMGHGGTLDPLATGVLVIGVGKGTKKLQNYLSGSVKVYETEALFGGATTTGDVEGELISRAGTIHLKKEDIDSIPEKFIGHIKQTPPIFAALKMNGKPLYEYAREGLPLPKPIETRDVQIYDLKIADDTLSTDHKYEFIKNVDCDGENLEEKLATNPTLNDSKVYFSKEYCDKNGVSEDYDVGKPQPLTDDEKNPQFKAPMLHFTTRVSSGTYIRSLISDIGRALNSNAYMVKLIRAEQAEWVLGKNVFNIEDFEERDEAVWGAVLSQVFQQGGENINDIASLFLQTEARLKEEQNHEGATCGSQEGDIIDAEQQPEEKISANSESKDEASHDELNTKKRPLES</sequence>
<evidence type="ECO:0000256" key="2">
    <source>
        <dbReference type="ARBA" id="ARBA00008999"/>
    </source>
</evidence>
<dbReference type="GO" id="GO:0006400">
    <property type="term" value="P:tRNA modification"/>
    <property type="evidence" value="ECO:0007669"/>
    <property type="project" value="TreeGrafter"/>
</dbReference>
<dbReference type="GO" id="GO:0160148">
    <property type="term" value="F:tRNA pseudouridine(55) synthase activity"/>
    <property type="evidence" value="ECO:0007669"/>
    <property type="project" value="UniProtKB-EC"/>
</dbReference>
<feature type="compositionally biased region" description="Basic and acidic residues" evidence="6">
    <location>
        <begin position="381"/>
        <end position="409"/>
    </location>
</feature>
<dbReference type="GO" id="GO:0005634">
    <property type="term" value="C:nucleus"/>
    <property type="evidence" value="ECO:0007669"/>
    <property type="project" value="TreeGrafter"/>
</dbReference>
<dbReference type="SUPFAM" id="SSF55120">
    <property type="entry name" value="Pseudouridine synthase"/>
    <property type="match status" value="1"/>
</dbReference>
<dbReference type="PANTHER" id="PTHR13767:SF2">
    <property type="entry name" value="PSEUDOURIDYLATE SYNTHASE TRUB1"/>
    <property type="match status" value="1"/>
</dbReference>
<dbReference type="GO" id="GO:1990481">
    <property type="term" value="P:mRNA pseudouridine synthesis"/>
    <property type="evidence" value="ECO:0007669"/>
    <property type="project" value="TreeGrafter"/>
</dbReference>
<dbReference type="OMA" id="FAINKPC"/>
<dbReference type="InterPro" id="IPR020103">
    <property type="entry name" value="PsdUridine_synth_cat_dom_sf"/>
</dbReference>
<dbReference type="GO" id="GO:0003723">
    <property type="term" value="F:RNA binding"/>
    <property type="evidence" value="ECO:0007669"/>
    <property type="project" value="InterPro"/>
</dbReference>
<name>A0A0H5C8W4_CYBJN</name>
<comment type="catalytic activity">
    <reaction evidence="1">
        <text>a uridine in mRNA = a pseudouridine in mRNA</text>
        <dbReference type="Rhea" id="RHEA:56644"/>
        <dbReference type="Rhea" id="RHEA-COMP:14658"/>
        <dbReference type="Rhea" id="RHEA-COMP:14659"/>
        <dbReference type="ChEBI" id="CHEBI:65314"/>
        <dbReference type="ChEBI" id="CHEBI:65315"/>
    </reaction>
</comment>
<gene>
    <name evidence="8" type="primary">PUS4</name>
    <name evidence="8" type="ORF">BN1211_5319</name>
    <name evidence="9" type="ORF">CYBJADRAFT_167875</name>
</gene>
<protein>
    <recommendedName>
        <fullName evidence="3">tRNA pseudouridine(55) synthase</fullName>
        <ecNumber evidence="3">5.4.99.25</ecNumber>
    </recommendedName>
</protein>
<accession>A0A1E4S1B9</accession>
<dbReference type="Proteomes" id="UP000038830">
    <property type="component" value="Unassembled WGS sequence"/>
</dbReference>
<reference evidence="8" key="1">
    <citation type="submission" date="2014-12" db="EMBL/GenBank/DDBJ databases">
        <authorList>
            <person name="Jaenicke S."/>
        </authorList>
    </citation>
    <scope>NUCLEOTIDE SEQUENCE [LARGE SCALE GENOMIC DNA]</scope>
    <source>
        <strain evidence="8">CBS1600</strain>
    </source>
</reference>
<evidence type="ECO:0000256" key="5">
    <source>
        <dbReference type="ARBA" id="ARBA00023235"/>
    </source>
</evidence>
<evidence type="ECO:0000256" key="1">
    <source>
        <dbReference type="ARBA" id="ARBA00001166"/>
    </source>
</evidence>
<reference evidence="10" key="2">
    <citation type="journal article" date="2015" name="J. Biotechnol.">
        <title>The structure of the Cyberlindnera jadinii genome and its relation to Candida utilis analyzed by the occurrence of single nucleotide polymorphisms.</title>
        <authorList>
            <person name="Rupp O."/>
            <person name="Brinkrolf K."/>
            <person name="Buerth C."/>
            <person name="Kunigo M."/>
            <person name="Schneider J."/>
            <person name="Jaenicke S."/>
            <person name="Goesmann A."/>
            <person name="Puehler A."/>
            <person name="Jaeger K.-E."/>
            <person name="Ernst J.F."/>
        </authorList>
    </citation>
    <scope>NUCLEOTIDE SEQUENCE [LARGE SCALE GENOMIC DNA]</scope>
    <source>
        <strain evidence="10">ATCC 18201 / CBS 1600 / BCRC 20928 / JCM 3617 / NBRC 0987 / NRRL Y-1542</strain>
    </source>
</reference>
<dbReference type="RefSeq" id="XP_020070326.1">
    <property type="nucleotide sequence ID" value="XM_020215115.1"/>
</dbReference>
<evidence type="ECO:0000313" key="8">
    <source>
        <dbReference type="EMBL" id="CEP24492.1"/>
    </source>
</evidence>
<comment type="similarity">
    <text evidence="2">Belongs to the pseudouridine synthase TruB family.</text>
</comment>
<evidence type="ECO:0000256" key="3">
    <source>
        <dbReference type="ARBA" id="ARBA00012787"/>
    </source>
</evidence>
<dbReference type="GeneID" id="30989511"/>
<feature type="domain" description="Pseudouridine synthase II N-terminal" evidence="7">
    <location>
        <begin position="63"/>
        <end position="193"/>
    </location>
</feature>
<dbReference type="AlphaFoldDB" id="A0A0H5C8W4"/>
<dbReference type="Proteomes" id="UP000094389">
    <property type="component" value="Unassembled WGS sequence"/>
</dbReference>
<dbReference type="InterPro" id="IPR014780">
    <property type="entry name" value="tRNA_psdUridine_synth_TruB"/>
</dbReference>
<evidence type="ECO:0000313" key="9">
    <source>
        <dbReference type="EMBL" id="ODV73287.1"/>
    </source>
</evidence>
<evidence type="ECO:0000259" key="7">
    <source>
        <dbReference type="Pfam" id="PF01509"/>
    </source>
</evidence>
<keyword evidence="11" id="KW-1185">Reference proteome</keyword>
<dbReference type="OrthoDB" id="9995526at2759"/>
<organism evidence="8 10">
    <name type="scientific">Cyberlindnera jadinii (strain ATCC 18201 / CBS 1600 / BCRC 20928 / JCM 3617 / NBRC 0987 / NRRL Y-1542)</name>
    <name type="common">Torula yeast</name>
    <name type="synonym">Candida utilis</name>
    <dbReference type="NCBI Taxonomy" id="983966"/>
    <lineage>
        <taxon>Eukaryota</taxon>
        <taxon>Fungi</taxon>
        <taxon>Dikarya</taxon>
        <taxon>Ascomycota</taxon>
        <taxon>Saccharomycotina</taxon>
        <taxon>Saccharomycetes</taxon>
        <taxon>Phaffomycetales</taxon>
        <taxon>Phaffomycetaceae</taxon>
        <taxon>Cyberlindnera</taxon>
    </lineage>
</organism>
<reference evidence="9 11" key="3">
    <citation type="journal article" date="2016" name="Proc. Natl. Acad. Sci. U.S.A.">
        <title>Comparative genomics of biotechnologically important yeasts.</title>
        <authorList>
            <person name="Riley R."/>
            <person name="Haridas S."/>
            <person name="Wolfe K.H."/>
            <person name="Lopes M.R."/>
            <person name="Hittinger C.T."/>
            <person name="Goeker M."/>
            <person name="Salamov A.A."/>
            <person name="Wisecaver J.H."/>
            <person name="Long T.M."/>
            <person name="Calvey C.H."/>
            <person name="Aerts A.L."/>
            <person name="Barry K.W."/>
            <person name="Choi C."/>
            <person name="Clum A."/>
            <person name="Coughlan A.Y."/>
            <person name="Deshpande S."/>
            <person name="Douglass A.P."/>
            <person name="Hanson S.J."/>
            <person name="Klenk H.-P."/>
            <person name="LaButti K.M."/>
            <person name="Lapidus A."/>
            <person name="Lindquist E.A."/>
            <person name="Lipzen A.M."/>
            <person name="Meier-Kolthoff J.P."/>
            <person name="Ohm R.A."/>
            <person name="Otillar R.P."/>
            <person name="Pangilinan J.L."/>
            <person name="Peng Y."/>
            <person name="Rokas A."/>
            <person name="Rosa C.A."/>
            <person name="Scheuner C."/>
            <person name="Sibirny A.A."/>
            <person name="Slot J.C."/>
            <person name="Stielow J.B."/>
            <person name="Sun H."/>
            <person name="Kurtzman C.P."/>
            <person name="Blackwell M."/>
            <person name="Grigoriev I.V."/>
            <person name="Jeffries T.W."/>
        </authorList>
    </citation>
    <scope>NUCLEOTIDE SEQUENCE [LARGE SCALE GENOMIC DNA]</scope>
    <source>
        <strain evidence="11">ATCC 18201 / CBS 1600 / BCRC 20928 / JCM 3617 / NBRC 0987 / NRRL Y-1542</strain>
        <strain evidence="9">NRRL Y-1542</strain>
    </source>
</reference>